<evidence type="ECO:0000256" key="3">
    <source>
        <dbReference type="ARBA" id="ARBA00022729"/>
    </source>
</evidence>
<evidence type="ECO:0000313" key="10">
    <source>
        <dbReference type="Proteomes" id="UP000490060"/>
    </source>
</evidence>
<dbReference type="InterPro" id="IPR033985">
    <property type="entry name" value="SusD-like_N"/>
</dbReference>
<dbReference type="InterPro" id="IPR011990">
    <property type="entry name" value="TPR-like_helical_dom_sf"/>
</dbReference>
<dbReference type="Gene3D" id="1.25.40.390">
    <property type="match status" value="1"/>
</dbReference>
<feature type="domain" description="SusD-like N-terminal" evidence="8">
    <location>
        <begin position="85"/>
        <end position="239"/>
    </location>
</feature>
<evidence type="ECO:0000313" key="9">
    <source>
        <dbReference type="EMBL" id="SOU88693.1"/>
    </source>
</evidence>
<dbReference type="Proteomes" id="UP000490060">
    <property type="component" value="Unassembled WGS sequence"/>
</dbReference>
<organism evidence="9 10">
    <name type="scientific">Tenacibaculum finnmarkense genomovar ulcerans</name>
    <dbReference type="NCBI Taxonomy" id="2781388"/>
    <lineage>
        <taxon>Bacteria</taxon>
        <taxon>Pseudomonadati</taxon>
        <taxon>Bacteroidota</taxon>
        <taxon>Flavobacteriia</taxon>
        <taxon>Flavobacteriales</taxon>
        <taxon>Flavobacteriaceae</taxon>
        <taxon>Tenacibaculum</taxon>
        <taxon>Tenacibaculum finnmarkense</taxon>
    </lineage>
</organism>
<sequence>MKKTILKSIAAVAILTISVGCGNDFLEKSPTGFINVEDFGISGNLNPDVLDATLSGVYSTMINTGTGGTQGHDDIGQKGYDIYSDMLSGDMALSLSSYGYYRKLTTLEATVDYTNNTNYKPWRYYYRIVRAANLIINGLGDAPKSVEAKYALGQAKALRAYAYFYLSQYYIKEYNPSTKVLPIYTNPETPNVAQNTTKEVYEQMISDLESSITLLNGFVRETKNQVNSEVAKGLLAYVYGAMNTTESNAKSLALLNEVVNTGGFNVMSKDEVVGGFDDVNINGWIWGADLTTDMDFGLVSWWGQMDVYSYSYQWAGDKKSIDQDLYDAIDATDIRKTQFNDNKGTSNHLIPNNKFYHQDKKIGGQQVVTTDYVFMRISEIYLLSAEMAAKTGNETLAKDRLKAIVSKRMPDASYIDALSGKALLDEIYFQTRVELWGEGKSYLAMKRNKATIKRGDNHLSLVGKEIPYNDERLTFEIPQSEIQNNPFIN</sequence>
<comment type="similarity">
    <text evidence="2">Belongs to the SusD family.</text>
</comment>
<evidence type="ECO:0000256" key="6">
    <source>
        <dbReference type="SAM" id="SignalP"/>
    </source>
</evidence>
<evidence type="ECO:0000259" key="8">
    <source>
        <dbReference type="Pfam" id="PF14322"/>
    </source>
</evidence>
<dbReference type="Pfam" id="PF07980">
    <property type="entry name" value="SusD_RagB"/>
    <property type="match status" value="1"/>
</dbReference>
<dbReference type="EMBL" id="OENE01000015">
    <property type="protein sequence ID" value="SOU88693.1"/>
    <property type="molecule type" value="Genomic_DNA"/>
</dbReference>
<feature type="domain" description="RagB/SusD" evidence="7">
    <location>
        <begin position="336"/>
        <end position="486"/>
    </location>
</feature>
<evidence type="ECO:0000256" key="1">
    <source>
        <dbReference type="ARBA" id="ARBA00004442"/>
    </source>
</evidence>
<evidence type="ECO:0000259" key="7">
    <source>
        <dbReference type="Pfam" id="PF07980"/>
    </source>
</evidence>
<reference evidence="9 10" key="1">
    <citation type="submission" date="2017-11" db="EMBL/GenBank/DDBJ databases">
        <authorList>
            <person name="Duchaud E."/>
        </authorList>
    </citation>
    <scope>NUCLEOTIDE SEQUENCE [LARGE SCALE GENOMIC DNA]</scope>
    <source>
        <strain evidence="9 10">TNO010</strain>
    </source>
</reference>
<accession>A0A2I2M825</accession>
<proteinExistence type="inferred from homology"/>
<dbReference type="GO" id="GO:0009279">
    <property type="term" value="C:cell outer membrane"/>
    <property type="evidence" value="ECO:0007669"/>
    <property type="project" value="UniProtKB-SubCell"/>
</dbReference>
<dbReference type="InterPro" id="IPR012944">
    <property type="entry name" value="SusD_RagB_dom"/>
</dbReference>
<dbReference type="RefSeq" id="WP_172505281.1">
    <property type="nucleotide sequence ID" value="NZ_OENE01000015.1"/>
</dbReference>
<keyword evidence="3 6" id="KW-0732">Signal</keyword>
<comment type="subcellular location">
    <subcellularLocation>
        <location evidence="1">Cell outer membrane</location>
    </subcellularLocation>
</comment>
<protein>
    <submittedName>
        <fullName evidence="9">SusD/RagB family lipoprotein</fullName>
    </submittedName>
</protein>
<evidence type="ECO:0000256" key="4">
    <source>
        <dbReference type="ARBA" id="ARBA00023136"/>
    </source>
</evidence>
<dbReference type="AlphaFoldDB" id="A0A2I2M825"/>
<evidence type="ECO:0000256" key="2">
    <source>
        <dbReference type="ARBA" id="ARBA00006275"/>
    </source>
</evidence>
<evidence type="ECO:0000256" key="5">
    <source>
        <dbReference type="ARBA" id="ARBA00023237"/>
    </source>
</evidence>
<keyword evidence="4" id="KW-0472">Membrane</keyword>
<dbReference type="Pfam" id="PF14322">
    <property type="entry name" value="SusD-like_3"/>
    <property type="match status" value="1"/>
</dbReference>
<keyword evidence="5" id="KW-0998">Cell outer membrane</keyword>
<feature type="chain" id="PRO_5014181072" evidence="6">
    <location>
        <begin position="23"/>
        <end position="489"/>
    </location>
</feature>
<gene>
    <name evidence="9" type="ORF">TNO010_220132</name>
</gene>
<dbReference type="SUPFAM" id="SSF48452">
    <property type="entry name" value="TPR-like"/>
    <property type="match status" value="1"/>
</dbReference>
<dbReference type="PROSITE" id="PS51257">
    <property type="entry name" value="PROKAR_LIPOPROTEIN"/>
    <property type="match status" value="1"/>
</dbReference>
<name>A0A2I2M825_9FLAO</name>
<feature type="signal peptide" evidence="6">
    <location>
        <begin position="1"/>
        <end position="22"/>
    </location>
</feature>
<keyword evidence="9" id="KW-0449">Lipoprotein</keyword>